<feature type="compositionally biased region" description="Low complexity" evidence="1">
    <location>
        <begin position="35"/>
        <end position="47"/>
    </location>
</feature>
<organism evidence="2 3">
    <name type="scientific">Colletotrichum melonis</name>
    <dbReference type="NCBI Taxonomy" id="1209925"/>
    <lineage>
        <taxon>Eukaryota</taxon>
        <taxon>Fungi</taxon>
        <taxon>Dikarya</taxon>
        <taxon>Ascomycota</taxon>
        <taxon>Pezizomycotina</taxon>
        <taxon>Sordariomycetes</taxon>
        <taxon>Hypocreomycetidae</taxon>
        <taxon>Glomerellales</taxon>
        <taxon>Glomerellaceae</taxon>
        <taxon>Colletotrichum</taxon>
        <taxon>Colletotrichum acutatum species complex</taxon>
    </lineage>
</organism>
<evidence type="ECO:0000313" key="2">
    <source>
        <dbReference type="EMBL" id="KAK1455418.1"/>
    </source>
</evidence>
<evidence type="ECO:0000256" key="1">
    <source>
        <dbReference type="SAM" id="MobiDB-lite"/>
    </source>
</evidence>
<gene>
    <name evidence="2" type="ORF">CMEL01_04178</name>
</gene>
<dbReference type="Proteomes" id="UP001239795">
    <property type="component" value="Unassembled WGS sequence"/>
</dbReference>
<sequence>MAMLMRTQSALGYRKSFFPLPLALVCLAKPTSTASGNSHLSSSPSNPREAWPSKAPFPNSRWSAPWPPSKMKPRRPVID</sequence>
<name>A0AAI9UEB6_9PEZI</name>
<proteinExistence type="predicted"/>
<evidence type="ECO:0000313" key="3">
    <source>
        <dbReference type="Proteomes" id="UP001239795"/>
    </source>
</evidence>
<accession>A0AAI9UEB6</accession>
<reference evidence="2 3" key="1">
    <citation type="submission" date="2016-10" db="EMBL/GenBank/DDBJ databases">
        <title>The genome sequence of Colletotrichum fioriniae PJ7.</title>
        <authorList>
            <person name="Baroncelli R."/>
        </authorList>
    </citation>
    <scope>NUCLEOTIDE SEQUENCE [LARGE SCALE GENOMIC DNA]</scope>
    <source>
        <strain evidence="2">Col 31</strain>
    </source>
</reference>
<keyword evidence="3" id="KW-1185">Reference proteome</keyword>
<feature type="region of interest" description="Disordered" evidence="1">
    <location>
        <begin position="32"/>
        <end position="79"/>
    </location>
</feature>
<protein>
    <submittedName>
        <fullName evidence="2">Uncharacterized protein</fullName>
    </submittedName>
</protein>
<comment type="caution">
    <text evidence="2">The sequence shown here is derived from an EMBL/GenBank/DDBJ whole genome shotgun (WGS) entry which is preliminary data.</text>
</comment>
<dbReference type="AlphaFoldDB" id="A0AAI9UEB6"/>
<dbReference type="EMBL" id="MLGG01000024">
    <property type="protein sequence ID" value="KAK1455418.1"/>
    <property type="molecule type" value="Genomic_DNA"/>
</dbReference>